<evidence type="ECO:0000313" key="3">
    <source>
        <dbReference type="Proteomes" id="UP000001072"/>
    </source>
</evidence>
<dbReference type="RefSeq" id="XP_007411380.1">
    <property type="nucleotide sequence ID" value="XM_007411318.1"/>
</dbReference>
<proteinExistence type="predicted"/>
<dbReference type="HOGENOM" id="CLU_912414_0_0_1"/>
<reference evidence="3" key="1">
    <citation type="journal article" date="2011" name="Proc. Natl. Acad. Sci. U.S.A.">
        <title>Obligate biotrophy features unraveled by the genomic analysis of rust fungi.</title>
        <authorList>
            <person name="Duplessis S."/>
            <person name="Cuomo C.A."/>
            <person name="Lin Y.-C."/>
            <person name="Aerts A."/>
            <person name="Tisserant E."/>
            <person name="Veneault-Fourrey C."/>
            <person name="Joly D.L."/>
            <person name="Hacquard S."/>
            <person name="Amselem J."/>
            <person name="Cantarel B.L."/>
            <person name="Chiu R."/>
            <person name="Coutinho P.M."/>
            <person name="Feau N."/>
            <person name="Field M."/>
            <person name="Frey P."/>
            <person name="Gelhaye E."/>
            <person name="Goldberg J."/>
            <person name="Grabherr M.G."/>
            <person name="Kodira C.D."/>
            <person name="Kohler A."/>
            <person name="Kuees U."/>
            <person name="Lindquist E.A."/>
            <person name="Lucas S.M."/>
            <person name="Mago R."/>
            <person name="Mauceli E."/>
            <person name="Morin E."/>
            <person name="Murat C."/>
            <person name="Pangilinan J.L."/>
            <person name="Park R."/>
            <person name="Pearson M."/>
            <person name="Quesneville H."/>
            <person name="Rouhier N."/>
            <person name="Sakthikumar S."/>
            <person name="Salamov A.A."/>
            <person name="Schmutz J."/>
            <person name="Selles B."/>
            <person name="Shapiro H."/>
            <person name="Tanguay P."/>
            <person name="Tuskan G.A."/>
            <person name="Henrissat B."/>
            <person name="Van de Peer Y."/>
            <person name="Rouze P."/>
            <person name="Ellis J.G."/>
            <person name="Dodds P.N."/>
            <person name="Schein J.E."/>
            <person name="Zhong S."/>
            <person name="Hamelin R.C."/>
            <person name="Grigoriev I.V."/>
            <person name="Szabo L.J."/>
            <person name="Martin F."/>
        </authorList>
    </citation>
    <scope>NUCLEOTIDE SEQUENCE [LARGE SCALE GENOMIC DNA]</scope>
    <source>
        <strain evidence="3">98AG31 / pathotype 3-4-7</strain>
    </source>
</reference>
<protein>
    <submittedName>
        <fullName evidence="2">Uncharacterized protein</fullName>
    </submittedName>
</protein>
<dbReference type="PANTHER" id="PTHR47501:SF5">
    <property type="entry name" value="HAT C-TERMINAL DIMERISATION DOMAIN-CONTAINING PROTEIN"/>
    <property type="match status" value="1"/>
</dbReference>
<feature type="region of interest" description="Disordered" evidence="1">
    <location>
        <begin position="224"/>
        <end position="253"/>
    </location>
</feature>
<feature type="compositionally biased region" description="Acidic residues" evidence="1">
    <location>
        <begin position="186"/>
        <end position="206"/>
    </location>
</feature>
<sequence>MPSIFGLKRQPEGTLRRLHHRHSPSTSANLPPSAYDEERKQKAESQRQMMEFFDPKESKVKFKNETLNQILAVWILAGALPWSRIEDYHLRLAFRYIRSNIKIFGRTWVAREAAGMYTSLQDTVLKEILISCTVKGGLAKLGQTSPSRTQLRESTLGAFPITGKLPVIAEEDKDEGEEQPKVINIDTDESDHDLEVTPDEEDEYETDHDSQHEVILSAPEYDEDVKDNHDAEDPLESAAAPEPSGAECFKNTTSKQHTNKLNVLISKSGSISGLEATFREEGKGSQSQTVAFDSGLQRHMMERGI</sequence>
<dbReference type="InParanoid" id="F4RQ68"/>
<dbReference type="EMBL" id="GL883113">
    <property type="protein sequence ID" value="EGG05458.1"/>
    <property type="molecule type" value="Genomic_DNA"/>
</dbReference>
<dbReference type="PANTHER" id="PTHR47501">
    <property type="entry name" value="TRANSPOSASE-RELATED"/>
    <property type="match status" value="1"/>
</dbReference>
<feature type="region of interest" description="Disordered" evidence="1">
    <location>
        <begin position="167"/>
        <end position="212"/>
    </location>
</feature>
<evidence type="ECO:0000256" key="1">
    <source>
        <dbReference type="SAM" id="MobiDB-lite"/>
    </source>
</evidence>
<dbReference type="OrthoDB" id="2506420at2759"/>
<dbReference type="KEGG" id="mlr:MELLADRAFT_64146"/>
<dbReference type="Proteomes" id="UP000001072">
    <property type="component" value="Unassembled WGS sequence"/>
</dbReference>
<feature type="region of interest" description="Disordered" evidence="1">
    <location>
        <begin position="1"/>
        <end position="41"/>
    </location>
</feature>
<dbReference type="AlphaFoldDB" id="F4RQ68"/>
<evidence type="ECO:0000313" key="2">
    <source>
        <dbReference type="EMBL" id="EGG05458.1"/>
    </source>
</evidence>
<gene>
    <name evidence="2" type="ORF">MELLADRAFT_64146</name>
</gene>
<dbReference type="GeneID" id="18930213"/>
<name>F4RQ68_MELLP</name>
<accession>F4RQ68</accession>
<organism evidence="3">
    <name type="scientific">Melampsora larici-populina (strain 98AG31 / pathotype 3-4-7)</name>
    <name type="common">Poplar leaf rust fungus</name>
    <dbReference type="NCBI Taxonomy" id="747676"/>
    <lineage>
        <taxon>Eukaryota</taxon>
        <taxon>Fungi</taxon>
        <taxon>Dikarya</taxon>
        <taxon>Basidiomycota</taxon>
        <taxon>Pucciniomycotina</taxon>
        <taxon>Pucciniomycetes</taxon>
        <taxon>Pucciniales</taxon>
        <taxon>Melampsoraceae</taxon>
        <taxon>Melampsora</taxon>
    </lineage>
</organism>
<dbReference type="VEuPathDB" id="FungiDB:MELLADRAFT_64146"/>
<feature type="compositionally biased region" description="Low complexity" evidence="1">
    <location>
        <begin position="236"/>
        <end position="247"/>
    </location>
</feature>
<keyword evidence="3" id="KW-1185">Reference proteome</keyword>